<dbReference type="AlphaFoldDB" id="A0A9N7U7C2"/>
<reference evidence="2" key="1">
    <citation type="submission" date="2020-03" db="EMBL/GenBank/DDBJ databases">
        <authorList>
            <person name="Weist P."/>
        </authorList>
    </citation>
    <scope>NUCLEOTIDE SEQUENCE</scope>
</reference>
<sequence>MSSFSLLFSLPVPVPPLSSSSSSLLLLLLLSSSSPPPLLLLLLLLSPPPPPPPPPAPCCPPSIRTMAARGPRRRPAPPRLRASTARCAAPLPRSAGAAWAPNPTYYHAVYDVRVEQYREVPFISGVHSRLSSMPLASQHGDPAAPPNRRRGGVVDHRDVILAHQAHKKLNTPQARRKQWESEICHSLEQTDRQRNRQAEEQTGRGTDRQRNRQAERQTGRGNRQAEEQTDRGTDRQTCRGTDRQTNRQAEEQTGRGTDRQGTDRQRNRQAEEQTGSGTDRQRNRQAEGQTGRGTDRQTGETDRQRNRHAEEQTGRGTDRQWDRQAEGQTGRGTDRQTCRGTDRQRNRHADRQAEEQTDRRADRQLLSQCRSDQVCPRGLGVITPNELPQDQGLQQLLCPLSSLIVIESMCPASAASPASAPPPSVAGAVKPDPAQLKLHLLSLGAARSLDTGVPGPDFAEGHKERTVAAIQCPHAKATFIPHQNLSLPHQRHIPQTTEEEALLDAALFGVGLRPDAVTQGHPPLCDWPAASRLVRATPYP</sequence>
<protein>
    <submittedName>
        <fullName evidence="2">Uncharacterized protein</fullName>
    </submittedName>
</protein>
<feature type="compositionally biased region" description="Basic and acidic residues" evidence="1">
    <location>
        <begin position="332"/>
        <end position="363"/>
    </location>
</feature>
<proteinExistence type="predicted"/>
<name>A0A9N7U7C2_PLEPL</name>
<feature type="compositionally biased region" description="Basic and acidic residues" evidence="1">
    <location>
        <begin position="185"/>
        <end position="271"/>
    </location>
</feature>
<dbReference type="EMBL" id="CADEAL010000809">
    <property type="protein sequence ID" value="CAB1425497.1"/>
    <property type="molecule type" value="Genomic_DNA"/>
</dbReference>
<dbReference type="Proteomes" id="UP001153269">
    <property type="component" value="Unassembled WGS sequence"/>
</dbReference>
<feature type="region of interest" description="Disordered" evidence="1">
    <location>
        <begin position="185"/>
        <end position="365"/>
    </location>
</feature>
<evidence type="ECO:0000313" key="3">
    <source>
        <dbReference type="Proteomes" id="UP001153269"/>
    </source>
</evidence>
<evidence type="ECO:0000313" key="2">
    <source>
        <dbReference type="EMBL" id="CAB1425497.1"/>
    </source>
</evidence>
<evidence type="ECO:0000256" key="1">
    <source>
        <dbReference type="SAM" id="MobiDB-lite"/>
    </source>
</evidence>
<keyword evidence="3" id="KW-1185">Reference proteome</keyword>
<organism evidence="2 3">
    <name type="scientific">Pleuronectes platessa</name>
    <name type="common">European plaice</name>
    <dbReference type="NCBI Taxonomy" id="8262"/>
    <lineage>
        <taxon>Eukaryota</taxon>
        <taxon>Metazoa</taxon>
        <taxon>Chordata</taxon>
        <taxon>Craniata</taxon>
        <taxon>Vertebrata</taxon>
        <taxon>Euteleostomi</taxon>
        <taxon>Actinopterygii</taxon>
        <taxon>Neopterygii</taxon>
        <taxon>Teleostei</taxon>
        <taxon>Neoteleostei</taxon>
        <taxon>Acanthomorphata</taxon>
        <taxon>Carangaria</taxon>
        <taxon>Pleuronectiformes</taxon>
        <taxon>Pleuronectoidei</taxon>
        <taxon>Pleuronectidae</taxon>
        <taxon>Pleuronectes</taxon>
    </lineage>
</organism>
<comment type="caution">
    <text evidence="2">The sequence shown here is derived from an EMBL/GenBank/DDBJ whole genome shotgun (WGS) entry which is preliminary data.</text>
</comment>
<accession>A0A9N7U7C2</accession>
<gene>
    <name evidence="2" type="ORF">PLEPLA_LOCUS13427</name>
</gene>
<feature type="compositionally biased region" description="Basic and acidic residues" evidence="1">
    <location>
        <begin position="293"/>
        <end position="325"/>
    </location>
</feature>